<reference evidence="1" key="2">
    <citation type="journal article" date="2015" name="Fish Shellfish Immunol.">
        <title>Early steps in the European eel (Anguilla anguilla)-Vibrio vulnificus interaction in the gills: Role of the RtxA13 toxin.</title>
        <authorList>
            <person name="Callol A."/>
            <person name="Pajuelo D."/>
            <person name="Ebbesson L."/>
            <person name="Teles M."/>
            <person name="MacKenzie S."/>
            <person name="Amaro C."/>
        </authorList>
    </citation>
    <scope>NUCLEOTIDE SEQUENCE</scope>
</reference>
<proteinExistence type="predicted"/>
<dbReference type="EMBL" id="GBXM01061251">
    <property type="protein sequence ID" value="JAH47326.1"/>
    <property type="molecule type" value="Transcribed_RNA"/>
</dbReference>
<dbReference type="AlphaFoldDB" id="A0A0E9T188"/>
<name>A0A0E9T188_ANGAN</name>
<protein>
    <submittedName>
        <fullName evidence="1">Uncharacterized protein</fullName>
    </submittedName>
</protein>
<evidence type="ECO:0000313" key="1">
    <source>
        <dbReference type="EMBL" id="JAH47326.1"/>
    </source>
</evidence>
<organism evidence="1">
    <name type="scientific">Anguilla anguilla</name>
    <name type="common">European freshwater eel</name>
    <name type="synonym">Muraena anguilla</name>
    <dbReference type="NCBI Taxonomy" id="7936"/>
    <lineage>
        <taxon>Eukaryota</taxon>
        <taxon>Metazoa</taxon>
        <taxon>Chordata</taxon>
        <taxon>Craniata</taxon>
        <taxon>Vertebrata</taxon>
        <taxon>Euteleostomi</taxon>
        <taxon>Actinopterygii</taxon>
        <taxon>Neopterygii</taxon>
        <taxon>Teleostei</taxon>
        <taxon>Anguilliformes</taxon>
        <taxon>Anguillidae</taxon>
        <taxon>Anguilla</taxon>
    </lineage>
</organism>
<reference evidence="1" key="1">
    <citation type="submission" date="2014-11" db="EMBL/GenBank/DDBJ databases">
        <authorList>
            <person name="Amaro Gonzalez C."/>
        </authorList>
    </citation>
    <scope>NUCLEOTIDE SEQUENCE</scope>
</reference>
<sequence length="18" mass="2236">MEDYTFYSFQMQLMNSIS</sequence>
<accession>A0A0E9T188</accession>